<evidence type="ECO:0000313" key="9">
    <source>
        <dbReference type="Proteomes" id="UP000001883"/>
    </source>
</evidence>
<feature type="domain" description="Ferritin-like diiron" evidence="7">
    <location>
        <begin position="46"/>
        <end position="191"/>
    </location>
</feature>
<sequence>MSGIPHLPHRLAFSLCTRPTAHRTINTNRLHRAIRRLRSNHHIRRNHMSKSFYDLLNEQIGHEFAASHQYLSMAIWLDGEDLPQLAKFFYRQSLEEREHALMMVQYKLDRGHKVEIPAVPAVKNDFENVQEIVDLSLAQEKAVTGQIEALFSAARAENYALGEQFILWFLKEQVEEVATMETLVTVVKRANGNLFDLENYVARELADDHGQESGAPAIAGS</sequence>
<evidence type="ECO:0000259" key="7">
    <source>
        <dbReference type="PROSITE" id="PS50905"/>
    </source>
</evidence>
<dbReference type="InterPro" id="IPR009078">
    <property type="entry name" value="Ferritin-like_SF"/>
</dbReference>
<organism evidence="8 9">
    <name type="scientific">Rothia mucilaginosa (strain DY-18)</name>
    <name type="common">Stomatococcus mucilaginosus</name>
    <dbReference type="NCBI Taxonomy" id="680646"/>
    <lineage>
        <taxon>Bacteria</taxon>
        <taxon>Bacillati</taxon>
        <taxon>Actinomycetota</taxon>
        <taxon>Actinomycetes</taxon>
        <taxon>Micrococcales</taxon>
        <taxon>Micrococcaceae</taxon>
        <taxon>Rothia</taxon>
    </lineage>
</organism>
<dbReference type="HOGENOM" id="CLU_065681_1_1_11"/>
<name>D2NQ62_ROTMD</name>
<gene>
    <name evidence="8" type="ordered locus">RMDY18_19480</name>
</gene>
<protein>
    <recommendedName>
        <fullName evidence="6">Ferritin</fullName>
    </recommendedName>
</protein>
<evidence type="ECO:0000256" key="1">
    <source>
        <dbReference type="ARBA" id="ARBA00022434"/>
    </source>
</evidence>
<dbReference type="InterPro" id="IPR001519">
    <property type="entry name" value="Ferritin"/>
</dbReference>
<feature type="binding site" evidence="5">
    <location>
        <position position="140"/>
    </location>
    <ligand>
        <name>Fe cation</name>
        <dbReference type="ChEBI" id="CHEBI:24875"/>
        <label>1</label>
    </ligand>
</feature>
<dbReference type="STRING" id="680646.RMDY18_19480"/>
<reference evidence="9" key="1">
    <citation type="submission" date="2009-07" db="EMBL/GenBank/DDBJ databases">
        <title>Complete genome sequence of Rothia mucilaginosa DJ.</title>
        <authorList>
            <person name="Yamane K."/>
            <person name="Nambu T."/>
            <person name="Mashimo C."/>
            <person name="Sugimori C."/>
            <person name="Yamanaka T."/>
            <person name="Leung K."/>
            <person name="Fukushima H."/>
        </authorList>
    </citation>
    <scope>NUCLEOTIDE SEQUENCE [LARGE SCALE GENOMIC DNA]</scope>
    <source>
        <strain evidence="9">DY-18</strain>
    </source>
</reference>
<dbReference type="eggNOG" id="COG1528">
    <property type="taxonomic scope" value="Bacteria"/>
</dbReference>
<proteinExistence type="predicted"/>
<dbReference type="Pfam" id="PF00210">
    <property type="entry name" value="Ferritin"/>
    <property type="match status" value="1"/>
</dbReference>
<keyword evidence="2 5" id="KW-0479">Metal-binding</keyword>
<evidence type="ECO:0000256" key="5">
    <source>
        <dbReference type="PIRSR" id="PIRSR601519-1"/>
    </source>
</evidence>
<evidence type="ECO:0000313" key="8">
    <source>
        <dbReference type="EMBL" id="BAI65780.1"/>
    </source>
</evidence>
<dbReference type="EMBL" id="AP011540">
    <property type="protein sequence ID" value="BAI65780.1"/>
    <property type="molecule type" value="Genomic_DNA"/>
</dbReference>
<dbReference type="GO" id="GO:0008199">
    <property type="term" value="F:ferric iron binding"/>
    <property type="evidence" value="ECO:0007669"/>
    <property type="project" value="InterPro"/>
</dbReference>
<dbReference type="PANTHER" id="PTHR11431:SF127">
    <property type="entry name" value="BACTERIAL NON-HEME FERRITIN"/>
    <property type="match status" value="1"/>
</dbReference>
<dbReference type="SUPFAM" id="SSF47240">
    <property type="entry name" value="Ferritin-like"/>
    <property type="match status" value="1"/>
</dbReference>
<keyword evidence="4 5" id="KW-0408">Iron</keyword>
<dbReference type="InterPro" id="IPR012347">
    <property type="entry name" value="Ferritin-like"/>
</dbReference>
<keyword evidence="3" id="KW-0560">Oxidoreductase</keyword>
<evidence type="ECO:0000256" key="2">
    <source>
        <dbReference type="ARBA" id="ARBA00022723"/>
    </source>
</evidence>
<dbReference type="InterPro" id="IPR008331">
    <property type="entry name" value="Ferritin_DPS_dom"/>
</dbReference>
<reference evidence="8 9" key="2">
    <citation type="journal article" date="2010" name="J Osaka Dent Univ">
        <title>Isolation and identification of Rothia mucilaginosa from persistent apical periodontitis lesions.</title>
        <authorList>
            <person name="Yamane K."/>
            <person name="Yoshida M."/>
            <person name="Fujihira T."/>
            <person name="Baba T."/>
            <person name="Tsuji N."/>
            <person name="Hayashi H."/>
            <person name="Sugimori C."/>
            <person name="Yamanaka T."/>
            <person name="Mashimo C."/>
            <person name="Nambu T."/>
            <person name="Kawai H."/>
            <person name="Fukushima H."/>
        </authorList>
    </citation>
    <scope>NUCLEOTIDE SEQUENCE [LARGE SCALE GENOMIC DNA]</scope>
    <source>
        <strain evidence="8 9">DY-18</strain>
    </source>
</reference>
<feature type="binding site" evidence="5">
    <location>
        <position position="99"/>
    </location>
    <ligand>
        <name>Fe cation</name>
        <dbReference type="ChEBI" id="CHEBI:24875"/>
        <label>1</label>
    </ligand>
</feature>
<dbReference type="PROSITE" id="PS50905">
    <property type="entry name" value="FERRITIN_LIKE"/>
    <property type="match status" value="1"/>
</dbReference>
<keyword evidence="1 6" id="KW-0409">Iron storage</keyword>
<feature type="binding site" evidence="5">
    <location>
        <position position="96"/>
    </location>
    <ligand>
        <name>Fe cation</name>
        <dbReference type="ChEBI" id="CHEBI:24875"/>
        <label>1</label>
    </ligand>
</feature>
<accession>D2NQ62</accession>
<dbReference type="Gene3D" id="1.20.1260.10">
    <property type="match status" value="1"/>
</dbReference>
<feature type="binding site" evidence="5">
    <location>
        <position position="63"/>
    </location>
    <ligand>
        <name>Fe cation</name>
        <dbReference type="ChEBI" id="CHEBI:24875"/>
        <label>1</label>
    </ligand>
</feature>
<dbReference type="Proteomes" id="UP000001883">
    <property type="component" value="Chromosome"/>
</dbReference>
<dbReference type="InterPro" id="IPR009040">
    <property type="entry name" value="Ferritin-like_diiron"/>
</dbReference>
<dbReference type="AlphaFoldDB" id="D2NQ62"/>
<dbReference type="GO" id="GO:0008198">
    <property type="term" value="F:ferrous iron binding"/>
    <property type="evidence" value="ECO:0007669"/>
    <property type="project" value="TreeGrafter"/>
</dbReference>
<dbReference type="GO" id="GO:0006879">
    <property type="term" value="P:intracellular iron ion homeostasis"/>
    <property type="evidence" value="ECO:0007669"/>
    <property type="project" value="UniProtKB-KW"/>
</dbReference>
<evidence type="ECO:0000256" key="4">
    <source>
        <dbReference type="ARBA" id="ARBA00023004"/>
    </source>
</evidence>
<evidence type="ECO:0000256" key="3">
    <source>
        <dbReference type="ARBA" id="ARBA00023002"/>
    </source>
</evidence>
<dbReference type="GO" id="GO:0004322">
    <property type="term" value="F:ferroxidase activity"/>
    <property type="evidence" value="ECO:0007669"/>
    <property type="project" value="TreeGrafter"/>
</dbReference>
<dbReference type="CDD" id="cd01055">
    <property type="entry name" value="Nonheme_Ferritin"/>
    <property type="match status" value="1"/>
</dbReference>
<evidence type="ECO:0000256" key="6">
    <source>
        <dbReference type="RuleBase" id="RU361145"/>
    </source>
</evidence>
<reference evidence="8 9" key="3">
    <citation type="journal article" date="2010" name="Sequencing">
        <title>Complete Genome Sequence of Rothia mucilaginosa DY-18: A Clinical Isolate with Dense Meshwork-Like Structures from a Persistent Apical Periodontitis Lesion.</title>
        <authorList>
            <person name="Yamane K."/>
            <person name="Nambu T."/>
            <person name="Yamanaka T."/>
            <person name="Mashimo C."/>
            <person name="Sugimori C."/>
            <person name="Leung K.-P."/>
            <person name="Fukushima H."/>
        </authorList>
    </citation>
    <scope>NUCLEOTIDE SEQUENCE [LARGE SCALE GENOMIC DNA]</scope>
    <source>
        <strain evidence="8 9">DY-18</strain>
    </source>
</reference>
<dbReference type="PANTHER" id="PTHR11431">
    <property type="entry name" value="FERRITIN"/>
    <property type="match status" value="1"/>
</dbReference>
<dbReference type="GO" id="GO:0006826">
    <property type="term" value="P:iron ion transport"/>
    <property type="evidence" value="ECO:0007669"/>
    <property type="project" value="InterPro"/>
</dbReference>
<dbReference type="GO" id="GO:0005829">
    <property type="term" value="C:cytosol"/>
    <property type="evidence" value="ECO:0007669"/>
    <property type="project" value="TreeGrafter"/>
</dbReference>
<feature type="binding site" evidence="5">
    <location>
        <position position="173"/>
    </location>
    <ligand>
        <name>Fe cation</name>
        <dbReference type="ChEBI" id="CHEBI:24875"/>
        <label>1</label>
    </ligand>
</feature>
<dbReference type="InterPro" id="IPR041719">
    <property type="entry name" value="Ferritin_prok"/>
</dbReference>
<keyword evidence="9" id="KW-1185">Reference proteome</keyword>
<dbReference type="KEGG" id="rmu:RMDY18_19480"/>